<comment type="caution">
    <text evidence="2">The sequence shown here is derived from an EMBL/GenBank/DDBJ whole genome shotgun (WGS) entry which is preliminary data.</text>
</comment>
<dbReference type="AlphaFoldDB" id="A0A8S3W202"/>
<feature type="domain" description="FP protein N-terminal" evidence="1">
    <location>
        <begin position="3"/>
        <end position="57"/>
    </location>
</feature>
<organism evidence="2 3">
    <name type="scientific">Parnassius apollo</name>
    <name type="common">Apollo butterfly</name>
    <name type="synonym">Papilio apollo</name>
    <dbReference type="NCBI Taxonomy" id="110799"/>
    <lineage>
        <taxon>Eukaryota</taxon>
        <taxon>Metazoa</taxon>
        <taxon>Ecdysozoa</taxon>
        <taxon>Arthropoda</taxon>
        <taxon>Hexapoda</taxon>
        <taxon>Insecta</taxon>
        <taxon>Pterygota</taxon>
        <taxon>Neoptera</taxon>
        <taxon>Endopterygota</taxon>
        <taxon>Lepidoptera</taxon>
        <taxon>Glossata</taxon>
        <taxon>Ditrysia</taxon>
        <taxon>Papilionoidea</taxon>
        <taxon>Papilionidae</taxon>
        <taxon>Parnassiinae</taxon>
        <taxon>Parnassini</taxon>
        <taxon>Parnassius</taxon>
        <taxon>Parnassius</taxon>
    </lineage>
</organism>
<dbReference type="EMBL" id="CAJQZP010000080">
    <property type="protein sequence ID" value="CAG4936563.1"/>
    <property type="molecule type" value="Genomic_DNA"/>
</dbReference>
<dbReference type="Proteomes" id="UP000691718">
    <property type="component" value="Unassembled WGS sequence"/>
</dbReference>
<protein>
    <submittedName>
        <fullName evidence="2">(apollo) hypothetical protein</fullName>
    </submittedName>
</protein>
<reference evidence="2" key="1">
    <citation type="submission" date="2021-04" db="EMBL/GenBank/DDBJ databases">
        <authorList>
            <person name="Tunstrom K."/>
        </authorList>
    </citation>
    <scope>NUCLEOTIDE SEQUENCE</scope>
</reference>
<keyword evidence="3" id="KW-1185">Reference proteome</keyword>
<gene>
    <name evidence="2" type="ORF">PAPOLLO_LOCUS1225</name>
</gene>
<evidence type="ECO:0000259" key="1">
    <source>
        <dbReference type="Pfam" id="PF03258"/>
    </source>
</evidence>
<evidence type="ECO:0000313" key="2">
    <source>
        <dbReference type="EMBL" id="CAG4936563.1"/>
    </source>
</evidence>
<evidence type="ECO:0000313" key="3">
    <source>
        <dbReference type="Proteomes" id="UP000691718"/>
    </source>
</evidence>
<accession>A0A8S3W202</accession>
<dbReference type="InterPro" id="IPR004941">
    <property type="entry name" value="FP_N"/>
</dbReference>
<proteinExistence type="predicted"/>
<dbReference type="Pfam" id="PF03258">
    <property type="entry name" value="Baculo_FP"/>
    <property type="match status" value="1"/>
</dbReference>
<sequence length="70" mass="8024">MVKRLKGKECKEGVIQVVLQQEEQVDQWIRAARTKTIAMEDITPNAPNPEVAKRRVLLRRALTKANKTLL</sequence>
<name>A0A8S3W202_PARAO</name>